<proteinExistence type="predicted"/>
<accession>A0A1G2P3U0</accession>
<reference evidence="1 2" key="1">
    <citation type="journal article" date="2016" name="Nat. Commun.">
        <title>Thousands of microbial genomes shed light on interconnected biogeochemical processes in an aquifer system.</title>
        <authorList>
            <person name="Anantharaman K."/>
            <person name="Brown C.T."/>
            <person name="Hug L.A."/>
            <person name="Sharon I."/>
            <person name="Castelle C.J."/>
            <person name="Probst A.J."/>
            <person name="Thomas B.C."/>
            <person name="Singh A."/>
            <person name="Wilkins M.J."/>
            <person name="Karaoz U."/>
            <person name="Brodie E.L."/>
            <person name="Williams K.H."/>
            <person name="Hubbard S.S."/>
            <person name="Banfield J.F."/>
        </authorList>
    </citation>
    <scope>NUCLEOTIDE SEQUENCE [LARGE SCALE GENOMIC DNA]</scope>
</reference>
<evidence type="ECO:0000313" key="1">
    <source>
        <dbReference type="EMBL" id="OHA42292.1"/>
    </source>
</evidence>
<dbReference type="Proteomes" id="UP000177269">
    <property type="component" value="Unassembled WGS sequence"/>
</dbReference>
<comment type="caution">
    <text evidence="1">The sequence shown here is derived from an EMBL/GenBank/DDBJ whole genome shotgun (WGS) entry which is preliminary data.</text>
</comment>
<dbReference type="AlphaFoldDB" id="A0A1G2P3U0"/>
<evidence type="ECO:0000313" key="2">
    <source>
        <dbReference type="Proteomes" id="UP000177269"/>
    </source>
</evidence>
<name>A0A1G2P3U0_9BACT</name>
<gene>
    <name evidence="1" type="ORF">A3G52_03800</name>
</gene>
<organism evidence="1 2">
    <name type="scientific">Candidatus Taylorbacteria bacterium RIFCSPLOWO2_12_FULL_43_20</name>
    <dbReference type="NCBI Taxonomy" id="1802332"/>
    <lineage>
        <taxon>Bacteria</taxon>
        <taxon>Candidatus Tayloriibacteriota</taxon>
    </lineage>
</organism>
<sequence length="88" mass="9704">MNRVFFCGVLPSKHSGRWRNNADSVLRKQFSGDMDFRKIETNLFFAFCPRGGEVWGGMRAGIGLGVFVFAAEFCAGETGAPPLKNTIL</sequence>
<dbReference type="EMBL" id="MHSK01000015">
    <property type="protein sequence ID" value="OHA42292.1"/>
    <property type="molecule type" value="Genomic_DNA"/>
</dbReference>
<protein>
    <submittedName>
        <fullName evidence="1">Uncharacterized protein</fullName>
    </submittedName>
</protein>